<dbReference type="PANTHER" id="PTHR21015">
    <property type="entry name" value="UDP-N-ACETYLGLUCOSAMINE--N-ACETYLMURAMYL-(PENTAPEPTIDE) PYROPHOSPHORYL-UNDECAPRENOL N-ACETYLGLUCOSAMINE TRANSFERASE 1"/>
    <property type="match status" value="1"/>
</dbReference>
<keyword evidence="3" id="KW-1185">Reference proteome</keyword>
<protein>
    <recommendedName>
        <fullName evidence="1">Erythromycin biosynthesis protein CIII-like C-terminal domain-containing protein</fullName>
    </recommendedName>
</protein>
<organism evidence="2 3">
    <name type="scientific">Diatrype stigma</name>
    <dbReference type="NCBI Taxonomy" id="117547"/>
    <lineage>
        <taxon>Eukaryota</taxon>
        <taxon>Fungi</taxon>
        <taxon>Dikarya</taxon>
        <taxon>Ascomycota</taxon>
        <taxon>Pezizomycotina</taxon>
        <taxon>Sordariomycetes</taxon>
        <taxon>Xylariomycetidae</taxon>
        <taxon>Xylariales</taxon>
        <taxon>Diatrypaceae</taxon>
        <taxon>Diatrype</taxon>
    </lineage>
</organism>
<dbReference type="PANTHER" id="PTHR21015:SF22">
    <property type="entry name" value="GLYCOSYLTRANSFERASE"/>
    <property type="match status" value="1"/>
</dbReference>
<accession>A0AAN9UXJ8</accession>
<dbReference type="Gene3D" id="3.40.50.2000">
    <property type="entry name" value="Glycogen Phosphorylase B"/>
    <property type="match status" value="2"/>
</dbReference>
<dbReference type="Proteomes" id="UP001320420">
    <property type="component" value="Unassembled WGS sequence"/>
</dbReference>
<dbReference type="InterPro" id="IPR010610">
    <property type="entry name" value="EryCIII-like_C"/>
</dbReference>
<dbReference type="Pfam" id="PF06722">
    <property type="entry name" value="EryCIII-like_C"/>
    <property type="match status" value="1"/>
</dbReference>
<evidence type="ECO:0000313" key="3">
    <source>
        <dbReference type="Proteomes" id="UP001320420"/>
    </source>
</evidence>
<proteinExistence type="predicted"/>
<dbReference type="SUPFAM" id="SSF53756">
    <property type="entry name" value="UDP-Glycosyltransferase/glycogen phosphorylase"/>
    <property type="match status" value="1"/>
</dbReference>
<dbReference type="GO" id="GO:0016757">
    <property type="term" value="F:glycosyltransferase activity"/>
    <property type="evidence" value="ECO:0007669"/>
    <property type="project" value="TreeGrafter"/>
</dbReference>
<dbReference type="AlphaFoldDB" id="A0AAN9UXJ8"/>
<dbReference type="EMBL" id="JAKJXP020000015">
    <property type="protein sequence ID" value="KAK7755142.1"/>
    <property type="molecule type" value="Genomic_DNA"/>
</dbReference>
<evidence type="ECO:0000259" key="1">
    <source>
        <dbReference type="Pfam" id="PF06722"/>
    </source>
</evidence>
<evidence type="ECO:0000313" key="2">
    <source>
        <dbReference type="EMBL" id="KAK7755142.1"/>
    </source>
</evidence>
<reference evidence="2 3" key="1">
    <citation type="submission" date="2024-02" db="EMBL/GenBank/DDBJ databases">
        <title>De novo assembly and annotation of 12 fungi associated with fruit tree decline syndrome in Ontario, Canada.</title>
        <authorList>
            <person name="Sulman M."/>
            <person name="Ellouze W."/>
            <person name="Ilyukhin E."/>
        </authorList>
    </citation>
    <scope>NUCLEOTIDE SEQUENCE [LARGE SCALE GENOMIC DNA]</scope>
    <source>
        <strain evidence="2 3">M11/M66-122</strain>
    </source>
</reference>
<name>A0AAN9UXJ8_9PEZI</name>
<comment type="caution">
    <text evidence="2">The sequence shown here is derived from an EMBL/GenBank/DDBJ whole genome shotgun (WGS) entry which is preliminary data.</text>
</comment>
<sequence length="557" mass="60355">MTPPEGSTTTTSAAAAGADTAERPYVLIVSHALSGHLAPMMRIASSLRDRGWRVFFLGPTAHRARIEASGAVFLPLRGDADLDDRAYYDPGHPPVPGYDALPWYERVLVDLERQCIAPLPTQWACLREALRDLYLLQARNSSSSGKPRQVLVLAEAFFLGALPLRHGAPLLPLPSESESESEMPRPRSICVSVTVPAIRSRDLPPLGYTAFPFDASAAGRERNAQLWTRSWARRAAPLTALLAAKMREAGATTEPWSNSADGGEGVFLEGENYLCHERILQLGVPGFEYPRSDWPAGFRFAGLAQGGAVNKGQGKDPDFPWWPEIVANSALERGDPRRKKVVVVTQGTVEINPEDLILPTIRAFDPSTLSSSSSSSSPSISENDILIIAILGWKDARLIYTRTNTDTTTVIATVADDRSEEQKESALPLPLPPNTRIADYLSYDAALAHADVWVHNGGFGAVCHGIAHGVPMVVAGEGMDKGENARRVAWSGIGVDLGCARPSTGQVREAIVRVLLGSRGDDTGERSFAERVEVLRRESEELDCGGIVEEELLRLMG</sequence>
<gene>
    <name evidence="2" type="ORF">SLS62_002957</name>
</gene>
<feature type="domain" description="Erythromycin biosynthesis protein CIII-like C-terminal" evidence="1">
    <location>
        <begin position="430"/>
        <end position="515"/>
    </location>
</feature>